<gene>
    <name evidence="3" type="ORF">QYB97_06550</name>
</gene>
<dbReference type="PROSITE" id="PS50965">
    <property type="entry name" value="NERD"/>
    <property type="match status" value="1"/>
</dbReference>
<dbReference type="Proteomes" id="UP001172721">
    <property type="component" value="Unassembled WGS sequence"/>
</dbReference>
<organism evidence="3 4">
    <name type="scientific">Fictibacillus fluitans</name>
    <dbReference type="NCBI Taxonomy" id="3058422"/>
    <lineage>
        <taxon>Bacteria</taxon>
        <taxon>Bacillati</taxon>
        <taxon>Bacillota</taxon>
        <taxon>Bacilli</taxon>
        <taxon>Bacillales</taxon>
        <taxon>Fictibacillaceae</taxon>
        <taxon>Fictibacillus</taxon>
    </lineage>
</organism>
<dbReference type="PROSITE" id="PS00202">
    <property type="entry name" value="RUBREDOXIN"/>
    <property type="match status" value="1"/>
</dbReference>
<evidence type="ECO:0000256" key="1">
    <source>
        <dbReference type="ARBA" id="ARBA00022723"/>
    </source>
</evidence>
<evidence type="ECO:0000259" key="2">
    <source>
        <dbReference type="PROSITE" id="PS50965"/>
    </source>
</evidence>
<evidence type="ECO:0000313" key="4">
    <source>
        <dbReference type="Proteomes" id="UP001172721"/>
    </source>
</evidence>
<name>A0ABT8HTN2_9BACL</name>
<dbReference type="EMBL" id="JAUHTR010000002">
    <property type="protein sequence ID" value="MDN4524125.1"/>
    <property type="molecule type" value="Genomic_DNA"/>
</dbReference>
<accession>A0ABT8HTN2</accession>
<dbReference type="InterPro" id="IPR018527">
    <property type="entry name" value="Rubredoxin_Fe_BS"/>
</dbReference>
<comment type="caution">
    <text evidence="3">The sequence shown here is derived from an EMBL/GenBank/DDBJ whole genome shotgun (WGS) entry which is preliminary data.</text>
</comment>
<reference evidence="3" key="1">
    <citation type="submission" date="2023-07" db="EMBL/GenBank/DDBJ databases">
        <title>Fictibacillus sp. isolated from freshwater pond.</title>
        <authorList>
            <person name="Kirdat K."/>
            <person name="Bhat A."/>
            <person name="Mourya A."/>
            <person name="Yadav A."/>
        </authorList>
    </citation>
    <scope>NUCLEOTIDE SEQUENCE</scope>
    <source>
        <strain evidence="3">NE201</strain>
    </source>
</reference>
<protein>
    <submittedName>
        <fullName evidence="3">Nuclease-related domain-containing protein</fullName>
    </submittedName>
</protein>
<feature type="domain" description="NERD" evidence="2">
    <location>
        <begin position="39"/>
        <end position="153"/>
    </location>
</feature>
<keyword evidence="4" id="KW-1185">Reference proteome</keyword>
<keyword evidence="1" id="KW-0479">Metal-binding</keyword>
<proteinExistence type="predicted"/>
<dbReference type="RefSeq" id="WP_301165307.1">
    <property type="nucleotide sequence ID" value="NZ_JAUHTR010000002.1"/>
</dbReference>
<dbReference type="InterPro" id="IPR011528">
    <property type="entry name" value="NERD"/>
</dbReference>
<evidence type="ECO:0000313" key="3">
    <source>
        <dbReference type="EMBL" id="MDN4524125.1"/>
    </source>
</evidence>
<dbReference type="Pfam" id="PF08378">
    <property type="entry name" value="NERD"/>
    <property type="match status" value="1"/>
</dbReference>
<sequence>MKNRKIPIHIRKLEALLRRLPPEHAKRREIEEQLARRMAGYRGEQSLDYYLGFLQDYFILQDLRLPNGDYHFQLDAILISPYFILILEVKNISGTLIFDDHFKQLIRVTPEKEEGFPDPILQVERHREQLRSWLLGQKFEKIPIETLVVISYPNTVIKNTLLNLASHLSEKVIHSGHLLTKIKSFETLHRKPLLNPQHIKKISKKLLMSHTLSNPAVLKQFQIQPHEILTGVQCPQCSSLPMVRLHAKWICPTCGSLSRDAHFSALNDYKLLVDLTISNRELKDFLHLSSIYASSRILQSMNLPYSGSYKNRRYMMSLDD</sequence>